<dbReference type="KEGG" id="ngr:NAEGRDRAFT_72178"/>
<feature type="region of interest" description="Disordered" evidence="2">
    <location>
        <begin position="1"/>
        <end position="38"/>
    </location>
</feature>
<keyword evidence="1" id="KW-0175">Coiled coil</keyword>
<name>D2VT54_NAEGR</name>
<evidence type="ECO:0000313" key="4">
    <source>
        <dbReference type="Proteomes" id="UP000006671"/>
    </source>
</evidence>
<dbReference type="OMA" id="NNEITEW"/>
<evidence type="ECO:0000256" key="2">
    <source>
        <dbReference type="SAM" id="MobiDB-lite"/>
    </source>
</evidence>
<sequence length="899" mass="104979">MTSPFRGSPFLSYNNKQRGGLSPNSVNINKKNPSSSPISLKSFYNIKLKKQQEPFSPTTTASSDEEEYDSPEKKREMAQDLLRRSHLRQKKKIKEKLEIYVDKDIRLLREESEKLSEERFKAVSNQEQDHVDFVKKMFGDLEKVYYERSQRKMRLLNRLVYLKAKQMINKIAFESNIEENIISTDEITDIAHQKTRAWMTNIVEDNIQSLKGDFIYKFEEFTRITPEEEIKELKESIFKYVSPVVEKKKRDSSIARKTHYQSIKACKERVLNAFTRNIKNKFEKNFEDKYNEKVQQISLGKEAVQLTPDEIIEFLEADVEDYETDIGVIDAEIDRINNEITEWREKIEMKREYHEKQKAAIQSQIDYVSQSNQDLLNSITKLKKQQQAVKLADTKFVESVGGTLLSELIEKTHRILKSDVPRLKNMSSTIEDEILSLERVIIEKENEANSLSEKMKSEEESMNNLSKRLSILGVRLYQHEKNIKVLEENKISAQNECEKIRSQLETLRKTAPNRQLRSMASNHAYEEMAKSIETNCTIFSQDLTKHKENNEMIIEFLKERRTRLQELCEYNQQKIRKLIKYSGSLHSICSPHVTLEHSIVTIYQEELEKAFNNYKSTIQSIAKESVRNANVAKYFNERAKGGCVVYKFSNYMFENDLLRYEMGVDNPKIEKSEIEASIQKQFVKDSRLVLLLNFLLEITGLSQEYIIPDGLTPSYSSLLDMIRNKNFHDHNGISVCDSAKSKNETSFLDNKIYGEINTIFINAIENQTVVDKHDIMNRIDQLQELVCKKEGVNMDELEQKLQKKLVLVQREKERAAGLQKELERIEKKNLETSNTTEREVRIRVNSLPLPSTDTVIYFDEETNKIVAEERQTRKRNSSFSPRSLISKIESAKSNSQNQN</sequence>
<feature type="coiled-coil region" evidence="1">
    <location>
        <begin position="794"/>
        <end position="835"/>
    </location>
</feature>
<feature type="region of interest" description="Disordered" evidence="2">
    <location>
        <begin position="50"/>
        <end position="77"/>
    </location>
</feature>
<dbReference type="GeneID" id="8854181"/>
<keyword evidence="4" id="KW-1185">Reference proteome</keyword>
<feature type="region of interest" description="Disordered" evidence="2">
    <location>
        <begin position="870"/>
        <end position="899"/>
    </location>
</feature>
<dbReference type="InParanoid" id="D2VT54"/>
<dbReference type="RefSeq" id="XP_002672768.1">
    <property type="nucleotide sequence ID" value="XM_002672722.1"/>
</dbReference>
<reference evidence="3 4" key="1">
    <citation type="journal article" date="2010" name="Cell">
        <title>The genome of Naegleria gruberi illuminates early eukaryotic versatility.</title>
        <authorList>
            <person name="Fritz-Laylin L.K."/>
            <person name="Prochnik S.E."/>
            <person name="Ginger M.L."/>
            <person name="Dacks J.B."/>
            <person name="Carpenter M.L."/>
            <person name="Field M.C."/>
            <person name="Kuo A."/>
            <person name="Paredez A."/>
            <person name="Chapman J."/>
            <person name="Pham J."/>
            <person name="Shu S."/>
            <person name="Neupane R."/>
            <person name="Cipriano M."/>
            <person name="Mancuso J."/>
            <person name="Tu H."/>
            <person name="Salamov A."/>
            <person name="Lindquist E."/>
            <person name="Shapiro H."/>
            <person name="Lucas S."/>
            <person name="Grigoriev I.V."/>
            <person name="Cande W.Z."/>
            <person name="Fulton C."/>
            <person name="Rokhsar D.S."/>
            <person name="Dawson S.C."/>
        </authorList>
    </citation>
    <scope>NUCLEOTIDE SEQUENCE [LARGE SCALE GENOMIC DNA]</scope>
    <source>
        <strain evidence="3 4">NEG-M</strain>
    </source>
</reference>
<accession>D2VT54</accession>
<dbReference type="AlphaFoldDB" id="D2VT54"/>
<evidence type="ECO:0000256" key="1">
    <source>
        <dbReference type="SAM" id="Coils"/>
    </source>
</evidence>
<feature type="coiled-coil region" evidence="1">
    <location>
        <begin position="434"/>
        <end position="510"/>
    </location>
</feature>
<gene>
    <name evidence="3" type="ORF">NAEGRDRAFT_72178</name>
</gene>
<dbReference type="VEuPathDB" id="AmoebaDB:NAEGRDRAFT_72178"/>
<feature type="compositionally biased region" description="Polar residues" evidence="2">
    <location>
        <begin position="53"/>
        <end position="62"/>
    </location>
</feature>
<feature type="coiled-coil region" evidence="1">
    <location>
        <begin position="312"/>
        <end position="353"/>
    </location>
</feature>
<dbReference type="Proteomes" id="UP000006671">
    <property type="component" value="Unassembled WGS sequence"/>
</dbReference>
<dbReference type="OrthoDB" id="10488946at2759"/>
<organism evidence="4">
    <name type="scientific">Naegleria gruberi</name>
    <name type="common">Amoeba</name>
    <dbReference type="NCBI Taxonomy" id="5762"/>
    <lineage>
        <taxon>Eukaryota</taxon>
        <taxon>Discoba</taxon>
        <taxon>Heterolobosea</taxon>
        <taxon>Tetramitia</taxon>
        <taxon>Eutetramitia</taxon>
        <taxon>Vahlkampfiidae</taxon>
        <taxon>Naegleria</taxon>
    </lineage>
</organism>
<evidence type="ECO:0000313" key="3">
    <source>
        <dbReference type="EMBL" id="EFC40024.1"/>
    </source>
</evidence>
<protein>
    <submittedName>
        <fullName evidence="3">Predicted protein</fullName>
    </submittedName>
</protein>
<dbReference type="EMBL" id="GG738895">
    <property type="protein sequence ID" value="EFC40024.1"/>
    <property type="molecule type" value="Genomic_DNA"/>
</dbReference>
<proteinExistence type="predicted"/>